<dbReference type="OrthoDB" id="1426816at2759"/>
<accession>K7LKJ5</accession>
<protein>
    <submittedName>
        <fullName evidence="2 3">Uncharacterized protein</fullName>
    </submittedName>
</protein>
<dbReference type="Gramene" id="KRH34781">
    <property type="protein sequence ID" value="KRH34781"/>
    <property type="gene ID" value="GLYMA_10G205700"/>
</dbReference>
<dbReference type="PANTHER" id="PTHR35831">
    <property type="entry name" value="OS01G0642200 PROTEIN"/>
    <property type="match status" value="1"/>
</dbReference>
<reference evidence="2 3" key="1">
    <citation type="journal article" date="2010" name="Nature">
        <title>Genome sequence of the palaeopolyploid soybean.</title>
        <authorList>
            <person name="Schmutz J."/>
            <person name="Cannon S.B."/>
            <person name="Schlueter J."/>
            <person name="Ma J."/>
            <person name="Mitros T."/>
            <person name="Nelson W."/>
            <person name="Hyten D.L."/>
            <person name="Song Q."/>
            <person name="Thelen J.J."/>
            <person name="Cheng J."/>
            <person name="Xu D."/>
            <person name="Hellsten U."/>
            <person name="May G.D."/>
            <person name="Yu Y."/>
            <person name="Sakurai T."/>
            <person name="Umezawa T."/>
            <person name="Bhattacharyya M.K."/>
            <person name="Sandhu D."/>
            <person name="Valliyodan B."/>
            <person name="Lindquist E."/>
            <person name="Peto M."/>
            <person name="Grant D."/>
            <person name="Shu S."/>
            <person name="Goodstein D."/>
            <person name="Barry K."/>
            <person name="Futrell-Griggs M."/>
            <person name="Abernathy B."/>
            <person name="Du J."/>
            <person name="Tian Z."/>
            <person name="Zhu L."/>
            <person name="Gill N."/>
            <person name="Joshi T."/>
            <person name="Libault M."/>
            <person name="Sethuraman A."/>
            <person name="Zhang X.-C."/>
            <person name="Shinozaki K."/>
            <person name="Nguyen H.T."/>
            <person name="Wing R.A."/>
            <person name="Cregan P."/>
            <person name="Specht J."/>
            <person name="Grimwood J."/>
            <person name="Rokhsar D."/>
            <person name="Stacey G."/>
            <person name="Shoemaker R.C."/>
            <person name="Jackson S.A."/>
        </authorList>
    </citation>
    <scope>NUCLEOTIDE SEQUENCE [LARGE SCALE GENOMIC DNA]</scope>
    <source>
        <strain evidence="3">cv. Williams 82</strain>
        <tissue evidence="2">Callus</tissue>
    </source>
</reference>
<dbReference type="PaxDb" id="3847-GLYMA10G34991.1"/>
<evidence type="ECO:0000313" key="3">
    <source>
        <dbReference type="EnsemblPlants" id="KRH34781"/>
    </source>
</evidence>
<dbReference type="InParanoid" id="K7LKJ5"/>
<evidence type="ECO:0000256" key="1">
    <source>
        <dbReference type="SAM" id="MobiDB-lite"/>
    </source>
</evidence>
<evidence type="ECO:0000313" key="4">
    <source>
        <dbReference type="Proteomes" id="UP000008827"/>
    </source>
</evidence>
<sequence length="60" mass="6205">MASLKAEIPVEKSCCSQPSAGQVKKESSAKPSSGTSKATASKPTPKKTPSQNRKKASSNK</sequence>
<dbReference type="EnsemblPlants" id="KRH34781">
    <property type="protein sequence ID" value="KRH34781"/>
    <property type="gene ID" value="GLYMA_10G205700"/>
</dbReference>
<dbReference type="PANTHER" id="PTHR35831:SF2">
    <property type="entry name" value="OS01G0642200 PROTEIN"/>
    <property type="match status" value="1"/>
</dbReference>
<name>K7LKJ5_SOYBN</name>
<keyword evidence="4" id="KW-1185">Reference proteome</keyword>
<feature type="region of interest" description="Disordered" evidence="1">
    <location>
        <begin position="1"/>
        <end position="60"/>
    </location>
</feature>
<organism evidence="3">
    <name type="scientific">Glycine max</name>
    <name type="common">Soybean</name>
    <name type="synonym">Glycine hispida</name>
    <dbReference type="NCBI Taxonomy" id="3847"/>
    <lineage>
        <taxon>Eukaryota</taxon>
        <taxon>Viridiplantae</taxon>
        <taxon>Streptophyta</taxon>
        <taxon>Embryophyta</taxon>
        <taxon>Tracheophyta</taxon>
        <taxon>Spermatophyta</taxon>
        <taxon>Magnoliopsida</taxon>
        <taxon>eudicotyledons</taxon>
        <taxon>Gunneridae</taxon>
        <taxon>Pentapetalae</taxon>
        <taxon>rosids</taxon>
        <taxon>fabids</taxon>
        <taxon>Fabales</taxon>
        <taxon>Fabaceae</taxon>
        <taxon>Papilionoideae</taxon>
        <taxon>50 kb inversion clade</taxon>
        <taxon>NPAAA clade</taxon>
        <taxon>indigoferoid/millettioid clade</taxon>
        <taxon>Phaseoleae</taxon>
        <taxon>Glycine</taxon>
        <taxon>Glycine subgen. Soja</taxon>
    </lineage>
</organism>
<feature type="compositionally biased region" description="Low complexity" evidence="1">
    <location>
        <begin position="35"/>
        <end position="50"/>
    </location>
</feature>
<dbReference type="AlphaFoldDB" id="K7LKJ5"/>
<reference evidence="3" key="2">
    <citation type="submission" date="2018-02" db="UniProtKB">
        <authorList>
            <consortium name="EnsemblPlants"/>
        </authorList>
    </citation>
    <scope>IDENTIFICATION</scope>
    <source>
        <strain evidence="3">Williams 82</strain>
    </source>
</reference>
<reference evidence="2" key="3">
    <citation type="submission" date="2018-07" db="EMBL/GenBank/DDBJ databases">
        <title>WGS assembly of Glycine max.</title>
        <authorList>
            <person name="Schmutz J."/>
            <person name="Cannon S."/>
            <person name="Schlueter J."/>
            <person name="Ma J."/>
            <person name="Mitros T."/>
            <person name="Nelson W."/>
            <person name="Hyten D."/>
            <person name="Song Q."/>
            <person name="Thelen J."/>
            <person name="Cheng J."/>
            <person name="Xu D."/>
            <person name="Hellsten U."/>
            <person name="May G."/>
            <person name="Yu Y."/>
            <person name="Sakurai T."/>
            <person name="Umezawa T."/>
            <person name="Bhattacharyya M."/>
            <person name="Sandhu D."/>
            <person name="Valliyodan B."/>
            <person name="Lindquist E."/>
            <person name="Peto M."/>
            <person name="Grant D."/>
            <person name="Shu S."/>
            <person name="Goodstein D."/>
            <person name="Barry K."/>
            <person name="Futrell-Griggs M."/>
            <person name="Abernathy B."/>
            <person name="Du J."/>
            <person name="Tian Z."/>
            <person name="Zhu L."/>
            <person name="Gill N."/>
            <person name="Joshi T."/>
            <person name="Libault M."/>
            <person name="Sethuraman A."/>
            <person name="Zhang X."/>
            <person name="Shinozaki K."/>
            <person name="Nguyen H."/>
            <person name="Wing R."/>
            <person name="Cregan P."/>
            <person name="Specht J."/>
            <person name="Grimwood J."/>
            <person name="Rokhsar D."/>
            <person name="Stacey G."/>
            <person name="Shoemaker R."/>
            <person name="Jackson S."/>
        </authorList>
    </citation>
    <scope>NUCLEOTIDE SEQUENCE</scope>
    <source>
        <tissue evidence="2">Callus</tissue>
    </source>
</reference>
<dbReference type="HOGENOM" id="CLU_205510_0_0_1"/>
<proteinExistence type="predicted"/>
<dbReference type="EMBL" id="CM000843">
    <property type="protein sequence ID" value="KRH34781.1"/>
    <property type="molecule type" value="Genomic_DNA"/>
</dbReference>
<dbReference type="Proteomes" id="UP000008827">
    <property type="component" value="Chromosome 10"/>
</dbReference>
<gene>
    <name evidence="2" type="ORF">GLYMA_10G205700</name>
</gene>
<evidence type="ECO:0000313" key="2">
    <source>
        <dbReference type="EMBL" id="KRH34781.1"/>
    </source>
</evidence>